<dbReference type="InterPro" id="IPR001752">
    <property type="entry name" value="Kinesin_motor_dom"/>
</dbReference>
<evidence type="ECO:0000313" key="5">
    <source>
        <dbReference type="Proteomes" id="UP001152320"/>
    </source>
</evidence>
<comment type="caution">
    <text evidence="1">Lacks conserved residue(s) required for the propagation of feature annotation.</text>
</comment>
<dbReference type="GO" id="GO:0008017">
    <property type="term" value="F:microtubule binding"/>
    <property type="evidence" value="ECO:0007669"/>
    <property type="project" value="InterPro"/>
</dbReference>
<accession>A0A9Q1BK49</accession>
<comment type="caution">
    <text evidence="4">The sequence shown here is derived from an EMBL/GenBank/DDBJ whole genome shotgun (WGS) entry which is preliminary data.</text>
</comment>
<comment type="similarity">
    <text evidence="1">Belongs to the TRAFAC class myosin-kinesin ATPase superfamily. Kinesin family.</text>
</comment>
<gene>
    <name evidence="4" type="ORF">HOLleu_30282</name>
</gene>
<dbReference type="Proteomes" id="UP001152320">
    <property type="component" value="Chromosome 15"/>
</dbReference>
<proteinExistence type="inferred from homology"/>
<keyword evidence="5" id="KW-1185">Reference proteome</keyword>
<sequence length="88" mass="10108">MGSGYDLTDTEKMGVIPRVVKGLFRGVKERSETADFILKCSLLEVTTHFLYIVYIVYTYSKLGLAFASKRAQRTRIVGYFRVSYIQQI</sequence>
<dbReference type="GO" id="GO:0005524">
    <property type="term" value="F:ATP binding"/>
    <property type="evidence" value="ECO:0007669"/>
    <property type="project" value="InterPro"/>
</dbReference>
<organism evidence="4 5">
    <name type="scientific">Holothuria leucospilota</name>
    <name type="common">Black long sea cucumber</name>
    <name type="synonym">Mertensiothuria leucospilota</name>
    <dbReference type="NCBI Taxonomy" id="206669"/>
    <lineage>
        <taxon>Eukaryota</taxon>
        <taxon>Metazoa</taxon>
        <taxon>Echinodermata</taxon>
        <taxon>Eleutherozoa</taxon>
        <taxon>Echinozoa</taxon>
        <taxon>Holothuroidea</taxon>
        <taxon>Aspidochirotacea</taxon>
        <taxon>Aspidochirotida</taxon>
        <taxon>Holothuriidae</taxon>
        <taxon>Holothuria</taxon>
    </lineage>
</organism>
<evidence type="ECO:0000256" key="1">
    <source>
        <dbReference type="PROSITE-ProRule" id="PRU00283"/>
    </source>
</evidence>
<evidence type="ECO:0000259" key="3">
    <source>
        <dbReference type="PROSITE" id="PS50067"/>
    </source>
</evidence>
<evidence type="ECO:0000256" key="2">
    <source>
        <dbReference type="SAM" id="Phobius"/>
    </source>
</evidence>
<keyword evidence="2" id="KW-0472">Membrane</keyword>
<name>A0A9Q1BK49_HOLLE</name>
<reference evidence="4" key="1">
    <citation type="submission" date="2021-10" db="EMBL/GenBank/DDBJ databases">
        <title>Tropical sea cucumber genome reveals ecological adaptation and Cuvierian tubules defense mechanism.</title>
        <authorList>
            <person name="Chen T."/>
        </authorList>
    </citation>
    <scope>NUCLEOTIDE SEQUENCE</scope>
    <source>
        <strain evidence="4">Nanhai2018</strain>
        <tissue evidence="4">Muscle</tissue>
    </source>
</reference>
<feature type="transmembrane region" description="Helical" evidence="2">
    <location>
        <begin position="48"/>
        <end position="67"/>
    </location>
</feature>
<dbReference type="GO" id="GO:0003777">
    <property type="term" value="F:microtubule motor activity"/>
    <property type="evidence" value="ECO:0007669"/>
    <property type="project" value="InterPro"/>
</dbReference>
<evidence type="ECO:0000313" key="4">
    <source>
        <dbReference type="EMBL" id="KAJ8028132.1"/>
    </source>
</evidence>
<feature type="domain" description="Kinesin motor" evidence="3">
    <location>
        <begin position="1"/>
        <end position="88"/>
    </location>
</feature>
<protein>
    <recommendedName>
        <fullName evidence="3">Kinesin motor domain-containing protein</fullName>
    </recommendedName>
</protein>
<dbReference type="AlphaFoldDB" id="A0A9Q1BK49"/>
<keyword evidence="2" id="KW-0812">Transmembrane</keyword>
<keyword evidence="2" id="KW-1133">Transmembrane helix</keyword>
<dbReference type="EMBL" id="JAIZAY010000015">
    <property type="protein sequence ID" value="KAJ8028132.1"/>
    <property type="molecule type" value="Genomic_DNA"/>
</dbReference>
<dbReference type="PROSITE" id="PS50067">
    <property type="entry name" value="KINESIN_MOTOR_2"/>
    <property type="match status" value="1"/>
</dbReference>
<dbReference type="GO" id="GO:0007018">
    <property type="term" value="P:microtubule-based movement"/>
    <property type="evidence" value="ECO:0007669"/>
    <property type="project" value="InterPro"/>
</dbReference>